<dbReference type="InterPro" id="IPR007493">
    <property type="entry name" value="DUF538"/>
</dbReference>
<dbReference type="Proteomes" id="UP001210211">
    <property type="component" value="Unassembled WGS sequence"/>
</dbReference>
<dbReference type="PANTHER" id="PTHR31676:SF201">
    <property type="entry name" value="OS01G0210600 PROTEIN"/>
    <property type="match status" value="1"/>
</dbReference>
<proteinExistence type="predicted"/>
<dbReference type="SUPFAM" id="SSF141562">
    <property type="entry name" value="At5g01610-like"/>
    <property type="match status" value="1"/>
</dbReference>
<dbReference type="Gene3D" id="2.30.240.10">
    <property type="entry name" value="At5g01610-like"/>
    <property type="match status" value="1"/>
</dbReference>
<sequence>MAQQTIGNNRQGAEVYTGHDLCMKKVIEILGELHMPRGLLPLNNMEEVGYNQSTGFLWLKQKKEMTHNFKTVGRNVWYAKEVTAYVKDKKVMRLTGVKAKELMLWISITGMSIEDPEGKKLTFSTSTGLVKMFPASAFELEE</sequence>
<name>A0AAD5Z3P7_9POAL</name>
<organism evidence="1 2">
    <name type="scientific">Rhynchospora tenuis</name>
    <dbReference type="NCBI Taxonomy" id="198213"/>
    <lineage>
        <taxon>Eukaryota</taxon>
        <taxon>Viridiplantae</taxon>
        <taxon>Streptophyta</taxon>
        <taxon>Embryophyta</taxon>
        <taxon>Tracheophyta</taxon>
        <taxon>Spermatophyta</taxon>
        <taxon>Magnoliopsida</taxon>
        <taxon>Liliopsida</taxon>
        <taxon>Poales</taxon>
        <taxon>Cyperaceae</taxon>
        <taxon>Cyperoideae</taxon>
        <taxon>Rhynchosporeae</taxon>
        <taxon>Rhynchospora</taxon>
    </lineage>
</organism>
<reference evidence="1 2" key="1">
    <citation type="journal article" date="2022" name="Cell">
        <title>Repeat-based holocentromeres influence genome architecture and karyotype evolution.</title>
        <authorList>
            <person name="Hofstatter P.G."/>
            <person name="Thangavel G."/>
            <person name="Lux T."/>
            <person name="Neumann P."/>
            <person name="Vondrak T."/>
            <person name="Novak P."/>
            <person name="Zhang M."/>
            <person name="Costa L."/>
            <person name="Castellani M."/>
            <person name="Scott A."/>
            <person name="Toegelov H."/>
            <person name="Fuchs J."/>
            <person name="Mata-Sucre Y."/>
            <person name="Dias Y."/>
            <person name="Vanzela A.L.L."/>
            <person name="Huettel B."/>
            <person name="Almeida C.C.S."/>
            <person name="Simkova H."/>
            <person name="Souza G."/>
            <person name="Pedrosa-Harand A."/>
            <person name="Macas J."/>
            <person name="Mayer K.F.X."/>
            <person name="Houben A."/>
            <person name="Marques A."/>
        </authorList>
    </citation>
    <scope>NUCLEOTIDE SEQUENCE [LARGE SCALE GENOMIC DNA]</scope>
    <source>
        <strain evidence="1">RhyTen1mFocal</strain>
    </source>
</reference>
<dbReference type="InterPro" id="IPR036758">
    <property type="entry name" value="At5g01610-like"/>
</dbReference>
<dbReference type="EMBL" id="JAMRDG010000002">
    <property type="protein sequence ID" value="KAJ3686316.1"/>
    <property type="molecule type" value="Genomic_DNA"/>
</dbReference>
<protein>
    <submittedName>
        <fullName evidence="1">Uncharacterized protein</fullName>
    </submittedName>
</protein>
<gene>
    <name evidence="1" type="ORF">LUZ61_015480</name>
</gene>
<evidence type="ECO:0000313" key="1">
    <source>
        <dbReference type="EMBL" id="KAJ3686316.1"/>
    </source>
</evidence>
<dbReference type="PANTHER" id="PTHR31676">
    <property type="entry name" value="T31J12.3 PROTEIN-RELATED"/>
    <property type="match status" value="1"/>
</dbReference>
<dbReference type="Pfam" id="PF04398">
    <property type="entry name" value="DUF538"/>
    <property type="match status" value="1"/>
</dbReference>
<keyword evidence="2" id="KW-1185">Reference proteome</keyword>
<dbReference type="AlphaFoldDB" id="A0AAD5Z3P7"/>
<comment type="caution">
    <text evidence="1">The sequence shown here is derived from an EMBL/GenBank/DDBJ whole genome shotgun (WGS) entry which is preliminary data.</text>
</comment>
<evidence type="ECO:0000313" key="2">
    <source>
        <dbReference type="Proteomes" id="UP001210211"/>
    </source>
</evidence>
<accession>A0AAD5Z3P7</accession>